<dbReference type="InterPro" id="IPR016024">
    <property type="entry name" value="ARM-type_fold"/>
</dbReference>
<dbReference type="GO" id="GO:0007021">
    <property type="term" value="P:tubulin complex assembly"/>
    <property type="evidence" value="ECO:0007669"/>
    <property type="project" value="InterPro"/>
</dbReference>
<gene>
    <name evidence="3" type="ORF">CMU_038640</name>
</gene>
<keyword evidence="1" id="KW-0812">Transmembrane</keyword>
<dbReference type="RefSeq" id="XP_002139146.1">
    <property type="nucleotide sequence ID" value="XM_002139110.1"/>
</dbReference>
<organism evidence="3 4">
    <name type="scientific">Cryptosporidium muris (strain RN66)</name>
    <dbReference type="NCBI Taxonomy" id="441375"/>
    <lineage>
        <taxon>Eukaryota</taxon>
        <taxon>Sar</taxon>
        <taxon>Alveolata</taxon>
        <taxon>Apicomplexa</taxon>
        <taxon>Conoidasida</taxon>
        <taxon>Coccidia</taxon>
        <taxon>Eucoccidiorida</taxon>
        <taxon>Eimeriorina</taxon>
        <taxon>Cryptosporidiidae</taxon>
        <taxon>Cryptosporidium</taxon>
    </lineage>
</organism>
<dbReference type="EMBL" id="DS989726">
    <property type="protein sequence ID" value="EEA04797.1"/>
    <property type="molecule type" value="Genomic_DNA"/>
</dbReference>
<dbReference type="PANTHER" id="PTHR12658:SF0">
    <property type="entry name" value="TUBULIN-SPECIFIC CHAPERONE D"/>
    <property type="match status" value="1"/>
</dbReference>
<dbReference type="Pfam" id="PF23579">
    <property type="entry name" value="ARM_TBCD"/>
    <property type="match status" value="1"/>
</dbReference>
<proteinExistence type="predicted"/>
<keyword evidence="4" id="KW-1185">Reference proteome</keyword>
<keyword evidence="1" id="KW-1133">Transmembrane helix</keyword>
<dbReference type="Pfam" id="PF25767">
    <property type="entry name" value="ARM_TBCD_2nd"/>
    <property type="match status" value="1"/>
</dbReference>
<dbReference type="GeneID" id="6994184"/>
<protein>
    <submittedName>
        <fullName evidence="3">HEAT repeat family protein</fullName>
    </submittedName>
</protein>
<dbReference type="GO" id="GO:0000226">
    <property type="term" value="P:microtubule cytoskeleton organization"/>
    <property type="evidence" value="ECO:0007669"/>
    <property type="project" value="TreeGrafter"/>
</dbReference>
<feature type="domain" description="Tubulin-folding cofactor D ARM repeats" evidence="2">
    <location>
        <begin position="489"/>
        <end position="604"/>
    </location>
</feature>
<dbReference type="GO" id="GO:0005096">
    <property type="term" value="F:GTPase activator activity"/>
    <property type="evidence" value="ECO:0007669"/>
    <property type="project" value="InterPro"/>
</dbReference>
<dbReference type="GO" id="GO:0007023">
    <property type="term" value="P:post-chaperonin tubulin folding pathway"/>
    <property type="evidence" value="ECO:0007669"/>
    <property type="project" value="InterPro"/>
</dbReference>
<dbReference type="Gene3D" id="1.25.10.10">
    <property type="entry name" value="Leucine-rich Repeat Variant"/>
    <property type="match status" value="1"/>
</dbReference>
<dbReference type="PANTHER" id="PTHR12658">
    <property type="entry name" value="BETA-TUBULIN COFACTOR D"/>
    <property type="match status" value="1"/>
</dbReference>
<dbReference type="Proteomes" id="UP000001460">
    <property type="component" value="Unassembled WGS sequence"/>
</dbReference>
<dbReference type="VEuPathDB" id="CryptoDB:CMU_038640"/>
<sequence length="1427" mass="167162">MENLNTEEINHDSLSDTYTLTNESVQLPEIDFLLYKIRNKLSESFSDMSSQLYKQEVMDVTSNLEKYQEQPYLLDKYLENTCLPLTNRLYLELISLAQVLHKQVLESCRLTEVNFKNPNIDELINYNLYHLSYCIYILCKIRGLKIISLYFPQDVKCLEIVIDFLTIINQADNDTIYKEDYEYNIKWYLIYVLYIWLTVLVLTPFPLNILDSKYTINSKLELFNRLLSIIIPKIVSCNACITKEVAALVFAKIVCRNDFINLWDENNKQYCNYYHNIISNAILKDSNTNVLLTFKYMLKIAPFENIEIFIPYIKNFLEWDKENLQTSISSTCSTKYTKYRLTCTSRLIIRLYQNMQDINQRKYLFDVIPRTIKNILSDCYNSSNTIRFIAAKNLAKILKCISNEDEFNNIINNILSMLVNYNDDIENIFSHNSGDLTVDDPRINLCTIQSSEKDTISTGNFKEVGNLETATSNINDSNNYKRKLAIYSSKSAYILHGKCLALAEIIRNNVLQLNLQYMKDIIEILRQCLEYEFWLSNRSISSQIRDSACYIVWNIARYYNPDIVKPYIQDLINCLIPLTVYDTNINVRRASCAALQELIGRQGANYILFGISIVTIADFFSISSIKSSFLIVSKKLAELSPNPRTNITLYDQNSNIINDNNTYTFSVILIKYLLKNVFVNPNPKYRLLGLYSFVELVPYARYYCYKIILPHILNISKKDFEVEASYDDNNPINRQWTIIVIAILIKLTRNLTKNFFNEIIDKDIALKYNVNNWSDVVRNIVVQIEKKHLYRGKGGELTRKANLYLIVSLAESFETIPFKKATFTRYIKIVSDGLKHLTLSVQMSALSALEALIRWRINFNDLNEQISYLPNIECLLDEIIEYINKKSTHIVAIRGYILAIGIIVSQLFNQINIELLKRSINCLINIFSFQLKNRILCDNSRIFINSSSFDAECRRNSILSIGIIFSNISESILNHLNDILGIISSILLNGCLDYSIDKRGDIGSWIREISLEVFTLLYKNPIMNKFIKKNHVLYSFLFNIFNHSDKIRVKALLLFWRILSRDEYNQPFTYLNPYWFYYRIFYGIPYELFEVQLIKKYNLVISNSNNSHFKESLKFIDLKEAYTKIISNERINQACEYNSLESFFTDKENTFNCSCIYFDQIDCIKKLPELLLPYINFDKHFIIDHMSRNIQISNFSNISLVCKEFLPILNHNLFRYPILIGLLNWINHSSTTLPSSNIAKNEFLYYMMHSNNSDEIVQNIFIDLKLILTYFLEIESLNKLDFIYISSISKLVQFFLEWEFVKINHSNILLEIINILKQNLENTSDILLLKSLSSTFISILFYPEILDNSMITCALNTTIKILTCEYPCLRIYASESIYKGIYSNNENYSEDLSILITNTSWNRTFLKDELIQIGKEFERHYYKWRNI</sequence>
<reference evidence="3" key="1">
    <citation type="submission" date="2008-06" db="EMBL/GenBank/DDBJ databases">
        <authorList>
            <person name="Lorenzi H."/>
            <person name="Inman J."/>
            <person name="Miller J."/>
            <person name="Schobel S."/>
            <person name="Amedeo P."/>
            <person name="Caler E.V."/>
            <person name="da Silva J."/>
        </authorList>
    </citation>
    <scope>NUCLEOTIDE SEQUENCE [LARGE SCALE GENOMIC DNA]</scope>
    <source>
        <strain evidence="3">RN66</strain>
    </source>
</reference>
<dbReference type="GO" id="GO:0048487">
    <property type="term" value="F:beta-tubulin binding"/>
    <property type="evidence" value="ECO:0007669"/>
    <property type="project" value="InterPro"/>
</dbReference>
<evidence type="ECO:0000313" key="3">
    <source>
        <dbReference type="EMBL" id="EEA04797.1"/>
    </source>
</evidence>
<evidence type="ECO:0000313" key="4">
    <source>
        <dbReference type="Proteomes" id="UP000001460"/>
    </source>
</evidence>
<dbReference type="OrthoDB" id="10253476at2759"/>
<dbReference type="STRING" id="441375.B6A9A6"/>
<dbReference type="InterPro" id="IPR033162">
    <property type="entry name" value="TBCD"/>
</dbReference>
<dbReference type="eggNOG" id="KOG1943">
    <property type="taxonomic scope" value="Eukaryota"/>
</dbReference>
<dbReference type="InterPro" id="IPR011989">
    <property type="entry name" value="ARM-like"/>
</dbReference>
<evidence type="ECO:0000256" key="1">
    <source>
        <dbReference type="SAM" id="Phobius"/>
    </source>
</evidence>
<evidence type="ECO:0000259" key="2">
    <source>
        <dbReference type="Pfam" id="PF25767"/>
    </source>
</evidence>
<name>B6A9A6_CRYMR</name>
<accession>B6A9A6</accession>
<dbReference type="InterPro" id="IPR058033">
    <property type="entry name" value="ARM_TBCD_2nd"/>
</dbReference>
<dbReference type="OMA" id="NCRRAAC"/>
<keyword evidence="1" id="KW-0472">Membrane</keyword>
<feature type="transmembrane region" description="Helical" evidence="1">
    <location>
        <begin position="188"/>
        <end position="207"/>
    </location>
</feature>
<dbReference type="SUPFAM" id="SSF48371">
    <property type="entry name" value="ARM repeat"/>
    <property type="match status" value="1"/>
</dbReference>